<dbReference type="Proteomes" id="UP000293874">
    <property type="component" value="Unassembled WGS sequence"/>
</dbReference>
<dbReference type="PROSITE" id="PS01131">
    <property type="entry name" value="RRNA_A_DIMETH"/>
    <property type="match status" value="1"/>
</dbReference>
<sequence length="237" mass="27268">MANGYFQFKQFTVHQDQCAMKVCTDACIFGAWFAAKTADYTTVLDIGAGTGLLSLMLAQKSNSEIHGIELDLGAFKQLKENIQQSIWKERIRVFPGDARTYAFPIKYDFIITNPPFFENDLPSSSEEEQIAKHSKQLSLEELIGVISRSLEPHGGFGILLPYHRWEYFNKLATENGFSLVENLLVKQTPKHDFFRSILHYSRTNDQFNPTFELTIKGEDGNYTEEFTELLKDYYLYL</sequence>
<evidence type="ECO:0000259" key="7">
    <source>
        <dbReference type="Pfam" id="PF05175"/>
    </source>
</evidence>
<name>A0A4Q7N2R7_9BACT</name>
<comment type="similarity">
    <text evidence="6">Belongs to the methyltransferase superfamily. tRNA (adenine-N(6)-)-methyltransferase family.</text>
</comment>
<dbReference type="PANTHER" id="PTHR47739:SF1">
    <property type="entry name" value="TRNA1(VAL) (ADENINE(37)-N6)-METHYLTRANSFERASE"/>
    <property type="match status" value="1"/>
</dbReference>
<keyword evidence="5 6" id="KW-0819">tRNA processing</keyword>
<dbReference type="HAMAP" id="MF_01872">
    <property type="entry name" value="tRNA_methyltr_YfiC"/>
    <property type="match status" value="1"/>
</dbReference>
<comment type="subcellular location">
    <subcellularLocation>
        <location evidence="6">Cytoplasm</location>
    </subcellularLocation>
</comment>
<organism evidence="8 9">
    <name type="scientific">Pseudobacter ginsenosidimutans</name>
    <dbReference type="NCBI Taxonomy" id="661488"/>
    <lineage>
        <taxon>Bacteria</taxon>
        <taxon>Pseudomonadati</taxon>
        <taxon>Bacteroidota</taxon>
        <taxon>Chitinophagia</taxon>
        <taxon>Chitinophagales</taxon>
        <taxon>Chitinophagaceae</taxon>
        <taxon>Pseudobacter</taxon>
    </lineage>
</organism>
<comment type="caution">
    <text evidence="8">The sequence shown here is derived from an EMBL/GenBank/DDBJ whole genome shotgun (WGS) entry which is preliminary data.</text>
</comment>
<dbReference type="GO" id="GO:0003676">
    <property type="term" value="F:nucleic acid binding"/>
    <property type="evidence" value="ECO:0007669"/>
    <property type="project" value="InterPro"/>
</dbReference>
<dbReference type="Gene3D" id="3.40.50.150">
    <property type="entry name" value="Vaccinia Virus protein VP39"/>
    <property type="match status" value="1"/>
</dbReference>
<protein>
    <recommendedName>
        <fullName evidence="6">tRNA1(Val) (adenine(37)-N6)-methyltransferase</fullName>
        <ecNumber evidence="6">2.1.1.223</ecNumber>
    </recommendedName>
    <alternativeName>
        <fullName evidence="6">tRNA m6A37 methyltransferase</fullName>
    </alternativeName>
</protein>
<comment type="catalytic activity">
    <reaction evidence="6">
        <text>adenosine(37) in tRNA1(Val) + S-adenosyl-L-methionine = N(6)-methyladenosine(37) in tRNA1(Val) + S-adenosyl-L-homocysteine + H(+)</text>
        <dbReference type="Rhea" id="RHEA:43160"/>
        <dbReference type="Rhea" id="RHEA-COMP:10369"/>
        <dbReference type="Rhea" id="RHEA-COMP:10370"/>
        <dbReference type="ChEBI" id="CHEBI:15378"/>
        <dbReference type="ChEBI" id="CHEBI:57856"/>
        <dbReference type="ChEBI" id="CHEBI:59789"/>
        <dbReference type="ChEBI" id="CHEBI:74411"/>
        <dbReference type="ChEBI" id="CHEBI:74449"/>
        <dbReference type="EC" id="2.1.1.223"/>
    </reaction>
</comment>
<evidence type="ECO:0000313" key="9">
    <source>
        <dbReference type="Proteomes" id="UP000293874"/>
    </source>
</evidence>
<dbReference type="PROSITE" id="PS00092">
    <property type="entry name" value="N6_MTASE"/>
    <property type="match status" value="1"/>
</dbReference>
<dbReference type="InterPro" id="IPR002052">
    <property type="entry name" value="DNA_methylase_N6_adenine_CS"/>
</dbReference>
<dbReference type="InterPro" id="IPR020596">
    <property type="entry name" value="rRNA_Ade_Mease_Trfase_CS"/>
</dbReference>
<gene>
    <name evidence="8" type="ORF">EV199_1132</name>
</gene>
<dbReference type="OrthoDB" id="5383291at2"/>
<evidence type="ECO:0000256" key="4">
    <source>
        <dbReference type="ARBA" id="ARBA00022691"/>
    </source>
</evidence>
<evidence type="ECO:0000256" key="1">
    <source>
        <dbReference type="ARBA" id="ARBA00022490"/>
    </source>
</evidence>
<dbReference type="GO" id="GO:0005737">
    <property type="term" value="C:cytoplasm"/>
    <property type="evidence" value="ECO:0007669"/>
    <property type="project" value="UniProtKB-SubCell"/>
</dbReference>
<evidence type="ECO:0000256" key="3">
    <source>
        <dbReference type="ARBA" id="ARBA00022679"/>
    </source>
</evidence>
<dbReference type="InterPro" id="IPR050210">
    <property type="entry name" value="tRNA_Adenine-N(6)_MTase"/>
</dbReference>
<feature type="domain" description="Methyltransferase small" evidence="7">
    <location>
        <begin position="40"/>
        <end position="132"/>
    </location>
</feature>
<dbReference type="InterPro" id="IPR029063">
    <property type="entry name" value="SAM-dependent_MTases_sf"/>
</dbReference>
<keyword evidence="4 6" id="KW-0949">S-adenosyl-L-methionine</keyword>
<accession>A0A4Q7N2R7</accession>
<dbReference type="SUPFAM" id="SSF53335">
    <property type="entry name" value="S-adenosyl-L-methionine-dependent methyltransferases"/>
    <property type="match status" value="1"/>
</dbReference>
<evidence type="ECO:0000256" key="6">
    <source>
        <dbReference type="HAMAP-Rule" id="MF_01872"/>
    </source>
</evidence>
<keyword evidence="3 6" id="KW-0808">Transferase</keyword>
<evidence type="ECO:0000256" key="2">
    <source>
        <dbReference type="ARBA" id="ARBA00022603"/>
    </source>
</evidence>
<keyword evidence="1 6" id="KW-0963">Cytoplasm</keyword>
<comment type="function">
    <text evidence="6">Specifically methylates the adenine in position 37 of tRNA(1)(Val) (anticodon cmo5UAC).</text>
</comment>
<dbReference type="CDD" id="cd02440">
    <property type="entry name" value="AdoMet_MTases"/>
    <property type="match status" value="1"/>
</dbReference>
<dbReference type="GO" id="GO:0016430">
    <property type="term" value="F:tRNA (adenine-N6)-methyltransferase activity"/>
    <property type="evidence" value="ECO:0007669"/>
    <property type="project" value="UniProtKB-UniRule"/>
</dbReference>
<proteinExistence type="inferred from homology"/>
<dbReference type="AlphaFoldDB" id="A0A4Q7N2R7"/>
<dbReference type="GO" id="GO:0000179">
    <property type="term" value="F:rRNA (adenine-N6,N6-)-dimethyltransferase activity"/>
    <property type="evidence" value="ECO:0007669"/>
    <property type="project" value="InterPro"/>
</dbReference>
<dbReference type="InterPro" id="IPR007848">
    <property type="entry name" value="Small_mtfrase_dom"/>
</dbReference>
<reference evidence="8 9" key="1">
    <citation type="submission" date="2019-02" db="EMBL/GenBank/DDBJ databases">
        <title>Genomic Encyclopedia of Type Strains, Phase IV (KMG-IV): sequencing the most valuable type-strain genomes for metagenomic binning, comparative biology and taxonomic classification.</title>
        <authorList>
            <person name="Goeker M."/>
        </authorList>
    </citation>
    <scope>NUCLEOTIDE SEQUENCE [LARGE SCALE GENOMIC DNA]</scope>
    <source>
        <strain evidence="8 9">DSM 18116</strain>
    </source>
</reference>
<keyword evidence="2 6" id="KW-0489">Methyltransferase</keyword>
<dbReference type="InterPro" id="IPR022882">
    <property type="entry name" value="tRNA_adenine-N6_MeTrfase"/>
</dbReference>
<dbReference type="EMBL" id="SGXA01000001">
    <property type="protein sequence ID" value="RZS75269.1"/>
    <property type="molecule type" value="Genomic_DNA"/>
</dbReference>
<evidence type="ECO:0000256" key="5">
    <source>
        <dbReference type="ARBA" id="ARBA00022694"/>
    </source>
</evidence>
<dbReference type="GO" id="GO:0008033">
    <property type="term" value="P:tRNA processing"/>
    <property type="evidence" value="ECO:0007669"/>
    <property type="project" value="UniProtKB-UniRule"/>
</dbReference>
<keyword evidence="9" id="KW-1185">Reference proteome</keyword>
<dbReference type="RefSeq" id="WP_130539652.1">
    <property type="nucleotide sequence ID" value="NZ_CP042431.1"/>
</dbReference>
<evidence type="ECO:0000313" key="8">
    <source>
        <dbReference type="EMBL" id="RZS75269.1"/>
    </source>
</evidence>
<dbReference type="Pfam" id="PF05175">
    <property type="entry name" value="MTS"/>
    <property type="match status" value="1"/>
</dbReference>
<dbReference type="PANTHER" id="PTHR47739">
    <property type="entry name" value="TRNA1(VAL) (ADENINE(37)-N6)-METHYLTRANSFERASE"/>
    <property type="match status" value="1"/>
</dbReference>
<dbReference type="EC" id="2.1.1.223" evidence="6"/>